<dbReference type="Proteomes" id="UP000838100">
    <property type="component" value="Unassembled WGS sequence"/>
</dbReference>
<evidence type="ECO:0000256" key="4">
    <source>
        <dbReference type="RuleBase" id="RU003744"/>
    </source>
</evidence>
<dbReference type="RefSeq" id="WP_237442978.1">
    <property type="nucleotide sequence ID" value="NZ_CAKLPX010000001.1"/>
</dbReference>
<dbReference type="Gene3D" id="3.40.190.10">
    <property type="entry name" value="Periplasmic binding protein-like II"/>
    <property type="match status" value="2"/>
</dbReference>
<proteinExistence type="inferred from homology"/>
<evidence type="ECO:0000256" key="3">
    <source>
        <dbReference type="ARBA" id="ARBA00022729"/>
    </source>
</evidence>
<evidence type="ECO:0000256" key="1">
    <source>
        <dbReference type="ARBA" id="ARBA00004196"/>
    </source>
</evidence>
<accession>A0ABM9ABG6</accession>
<evidence type="ECO:0000259" key="5">
    <source>
        <dbReference type="SMART" id="SM00062"/>
    </source>
</evidence>
<name>A0ABM9ABG6_9GAMM</name>
<dbReference type="SUPFAM" id="SSF53850">
    <property type="entry name" value="Periplasmic binding protein-like II"/>
    <property type="match status" value="1"/>
</dbReference>
<dbReference type="InterPro" id="IPR001320">
    <property type="entry name" value="Iontro_rcpt_C"/>
</dbReference>
<dbReference type="CDD" id="cd13709">
    <property type="entry name" value="PBP2_YxeM"/>
    <property type="match status" value="1"/>
</dbReference>
<reference evidence="7" key="1">
    <citation type="submission" date="2021-12" db="EMBL/GenBank/DDBJ databases">
        <authorList>
            <person name="Rodrigo-Torres L."/>
            <person name="Arahal R. D."/>
            <person name="Lucena T."/>
        </authorList>
    </citation>
    <scope>NUCLEOTIDE SEQUENCE</scope>
    <source>
        <strain evidence="7">CECT 8267</strain>
    </source>
</reference>
<dbReference type="InterPro" id="IPR001638">
    <property type="entry name" value="Solute-binding_3/MltF_N"/>
</dbReference>
<dbReference type="InterPro" id="IPR018313">
    <property type="entry name" value="SBP_3_CS"/>
</dbReference>
<dbReference type="EMBL" id="CAKLPX010000001">
    <property type="protein sequence ID" value="CAH0990295.1"/>
    <property type="molecule type" value="Genomic_DNA"/>
</dbReference>
<comment type="similarity">
    <text evidence="2 4">Belongs to the bacterial solute-binding protein 3 family.</text>
</comment>
<organism evidence="7 8">
    <name type="scientific">Sinobacterium norvegicum</name>
    <dbReference type="NCBI Taxonomy" id="1641715"/>
    <lineage>
        <taxon>Bacteria</taxon>
        <taxon>Pseudomonadati</taxon>
        <taxon>Pseudomonadota</taxon>
        <taxon>Gammaproteobacteria</taxon>
        <taxon>Cellvibrionales</taxon>
        <taxon>Spongiibacteraceae</taxon>
        <taxon>Sinobacterium</taxon>
    </lineage>
</organism>
<sequence>MRNIIIGGFVAALLMVAGCTEKSKESADSNVISVGMSGTYFPFTFSKNDELQGFEVDLWRALASEMGKTVEFKQTNFSGLFGMLQAGKIDTISNQITVTDERTEQYYFATPYVYTGAQLVVHKDNNDIHSVDDLCGKKVAVNAGSNFAQLLMALDTEKCINVVTYDIGIEQDVILGRSDAFVMDRTSAVALIEESGHPLKVTGSPFEVIANAFPFAKTEQGAETRDEVNKALAVLRQNGTLTALSMKWFHTDITTADDAQ</sequence>
<keyword evidence="8" id="KW-1185">Reference proteome</keyword>
<dbReference type="Pfam" id="PF00497">
    <property type="entry name" value="SBP_bac_3"/>
    <property type="match status" value="1"/>
</dbReference>
<feature type="domain" description="Solute-binding protein family 3/N-terminal" evidence="5">
    <location>
        <begin position="31"/>
        <end position="252"/>
    </location>
</feature>
<dbReference type="SMART" id="SM00062">
    <property type="entry name" value="PBPb"/>
    <property type="match status" value="1"/>
</dbReference>
<protein>
    <submittedName>
        <fullName evidence="7">Amino-acid-binding protein YxeM</fullName>
    </submittedName>
</protein>
<dbReference type="PANTHER" id="PTHR35936:SF19">
    <property type="entry name" value="AMINO-ACID-BINDING PROTEIN YXEM-RELATED"/>
    <property type="match status" value="1"/>
</dbReference>
<dbReference type="SMART" id="SM00079">
    <property type="entry name" value="PBPe"/>
    <property type="match status" value="1"/>
</dbReference>
<comment type="caution">
    <text evidence="7">The sequence shown here is derived from an EMBL/GenBank/DDBJ whole genome shotgun (WGS) entry which is preliminary data.</text>
</comment>
<evidence type="ECO:0000313" key="7">
    <source>
        <dbReference type="EMBL" id="CAH0990295.1"/>
    </source>
</evidence>
<evidence type="ECO:0000259" key="6">
    <source>
        <dbReference type="SMART" id="SM00079"/>
    </source>
</evidence>
<dbReference type="PROSITE" id="PS51257">
    <property type="entry name" value="PROKAR_LIPOPROTEIN"/>
    <property type="match status" value="1"/>
</dbReference>
<feature type="domain" description="Ionotropic glutamate receptor C-terminal" evidence="6">
    <location>
        <begin position="31"/>
        <end position="251"/>
    </location>
</feature>
<gene>
    <name evidence="7" type="primary">yxeM</name>
    <name evidence="7" type="ORF">SIN8267_00387</name>
</gene>
<evidence type="ECO:0000313" key="8">
    <source>
        <dbReference type="Proteomes" id="UP000838100"/>
    </source>
</evidence>
<dbReference type="PANTHER" id="PTHR35936">
    <property type="entry name" value="MEMBRANE-BOUND LYTIC MUREIN TRANSGLYCOSYLASE F"/>
    <property type="match status" value="1"/>
</dbReference>
<dbReference type="PROSITE" id="PS01039">
    <property type="entry name" value="SBP_BACTERIAL_3"/>
    <property type="match status" value="1"/>
</dbReference>
<keyword evidence="3" id="KW-0732">Signal</keyword>
<evidence type="ECO:0000256" key="2">
    <source>
        <dbReference type="ARBA" id="ARBA00010333"/>
    </source>
</evidence>
<comment type="subcellular location">
    <subcellularLocation>
        <location evidence="1">Cell envelope</location>
    </subcellularLocation>
</comment>